<feature type="domain" description="Reverse transcriptase/retrotransposon-derived protein RNase H-like" evidence="3">
    <location>
        <begin position="35"/>
        <end position="133"/>
    </location>
</feature>
<accession>A0A6A4T1S0</accession>
<dbReference type="Gene3D" id="1.10.340.70">
    <property type="match status" value="1"/>
</dbReference>
<dbReference type="AlphaFoldDB" id="A0A6A4T1S0"/>
<evidence type="ECO:0000259" key="4">
    <source>
        <dbReference type="Pfam" id="PF17921"/>
    </source>
</evidence>
<dbReference type="FunFam" id="1.10.340.70:FF:000001">
    <property type="entry name" value="Retrovirus-related Pol polyprotein from transposon gypsy-like Protein"/>
    <property type="match status" value="1"/>
</dbReference>
<comment type="caution">
    <text evidence="5">The sequence shown here is derived from an EMBL/GenBank/DDBJ whole genome shotgun (WGS) entry which is preliminary data.</text>
</comment>
<dbReference type="Pfam" id="PF17921">
    <property type="entry name" value="Integrase_H2C2"/>
    <property type="match status" value="1"/>
</dbReference>
<reference evidence="5 6" key="1">
    <citation type="submission" date="2019-06" db="EMBL/GenBank/DDBJ databases">
        <title>Draft genomes of female and male turbot (Scophthalmus maximus).</title>
        <authorList>
            <person name="Xu H."/>
            <person name="Xu X.-W."/>
            <person name="Shao C."/>
            <person name="Chen S."/>
        </authorList>
    </citation>
    <scope>NUCLEOTIDE SEQUENCE [LARGE SCALE GENOMIC DNA]</scope>
    <source>
        <strain evidence="5">Ysfricsl-2016a</strain>
        <tissue evidence="5">Blood</tissue>
    </source>
</reference>
<dbReference type="Pfam" id="PF17919">
    <property type="entry name" value="RT_RNaseH_2"/>
    <property type="match status" value="1"/>
</dbReference>
<dbReference type="Proteomes" id="UP000438429">
    <property type="component" value="Unassembled WGS sequence"/>
</dbReference>
<dbReference type="InterPro" id="IPR043502">
    <property type="entry name" value="DNA/RNA_pol_sf"/>
</dbReference>
<dbReference type="PANTHER" id="PTHR37984">
    <property type="entry name" value="PROTEIN CBG26694"/>
    <property type="match status" value="1"/>
</dbReference>
<feature type="domain" description="Integrase zinc-binding" evidence="4">
    <location>
        <begin position="226"/>
        <end position="277"/>
    </location>
</feature>
<dbReference type="EMBL" id="VEVO01000008">
    <property type="protein sequence ID" value="KAF0039025.1"/>
    <property type="molecule type" value="Genomic_DNA"/>
</dbReference>
<dbReference type="FunFam" id="3.10.20.370:FF:000001">
    <property type="entry name" value="Retrovirus-related Pol polyprotein from transposon 17.6-like protein"/>
    <property type="match status" value="1"/>
</dbReference>
<evidence type="ECO:0000256" key="1">
    <source>
        <dbReference type="ARBA" id="ARBA00023268"/>
    </source>
</evidence>
<evidence type="ECO:0000313" key="5">
    <source>
        <dbReference type="EMBL" id="KAF0039025.1"/>
    </source>
</evidence>
<sequence>MCTPASSVHVTSLLRRVRKTTTMTGEKEPPPYVLWTLECQAAFGELKHLLTTAPVLGYPLDLGDMIPDTDASNVGISAVLSQVQQGEECVLAYGSRKLSKTEQNYCTTRRELLAVVEFTSHFQKYLLGCPFTVWLTGMKEPEGELASEYNFVIIHRPGQLHSNADSLSRRPCPQSCPCKLPDPCLYPANVSHQAVHCELDSNISQVMLCPVGVEGHCFRSSCAATHLRPDVMRQMHEGQVGGHFGVERTVARLQTRYFWYRMREDVALWYGTCTSFASNARPLNTPQAPMGTVRVGAPMERIALDI</sequence>
<dbReference type="PANTHER" id="PTHR37984:SF5">
    <property type="entry name" value="PROTEIN NYNRIN-LIKE"/>
    <property type="match status" value="1"/>
</dbReference>
<dbReference type="SUPFAM" id="SSF56672">
    <property type="entry name" value="DNA/RNA polymerases"/>
    <property type="match status" value="1"/>
</dbReference>
<evidence type="ECO:0000313" key="6">
    <source>
        <dbReference type="Proteomes" id="UP000438429"/>
    </source>
</evidence>
<dbReference type="InterPro" id="IPR041588">
    <property type="entry name" value="Integrase_H2C2"/>
</dbReference>
<organism evidence="5 6">
    <name type="scientific">Scophthalmus maximus</name>
    <name type="common">Turbot</name>
    <name type="synonym">Psetta maxima</name>
    <dbReference type="NCBI Taxonomy" id="52904"/>
    <lineage>
        <taxon>Eukaryota</taxon>
        <taxon>Metazoa</taxon>
        <taxon>Chordata</taxon>
        <taxon>Craniata</taxon>
        <taxon>Vertebrata</taxon>
        <taxon>Euteleostomi</taxon>
        <taxon>Actinopterygii</taxon>
        <taxon>Neopterygii</taxon>
        <taxon>Teleostei</taxon>
        <taxon>Neoteleostei</taxon>
        <taxon>Acanthomorphata</taxon>
        <taxon>Carangaria</taxon>
        <taxon>Pleuronectiformes</taxon>
        <taxon>Pleuronectoidei</taxon>
        <taxon>Scophthalmidae</taxon>
        <taxon>Scophthalmus</taxon>
    </lineage>
</organism>
<dbReference type="GO" id="GO:0003824">
    <property type="term" value="F:catalytic activity"/>
    <property type="evidence" value="ECO:0007669"/>
    <property type="project" value="UniProtKB-KW"/>
</dbReference>
<dbReference type="Gene3D" id="3.10.20.370">
    <property type="match status" value="1"/>
</dbReference>
<evidence type="ECO:0000259" key="3">
    <source>
        <dbReference type="Pfam" id="PF17919"/>
    </source>
</evidence>
<dbReference type="InterPro" id="IPR050951">
    <property type="entry name" value="Retrovirus_Pol_polyprotein"/>
</dbReference>
<proteinExistence type="predicted"/>
<dbReference type="CDD" id="cd09274">
    <property type="entry name" value="RNase_HI_RT_Ty3"/>
    <property type="match status" value="1"/>
</dbReference>
<protein>
    <recommendedName>
        <fullName evidence="2">Gypsy retrotransposon integrase-like protein 1</fullName>
    </recommendedName>
</protein>
<evidence type="ECO:0000256" key="2">
    <source>
        <dbReference type="ARBA" id="ARBA00039658"/>
    </source>
</evidence>
<keyword evidence="1" id="KW-0511">Multifunctional enzyme</keyword>
<name>A0A6A4T1S0_SCOMX</name>
<gene>
    <name evidence="5" type="ORF">F2P81_009509</name>
</gene>
<dbReference type="InterPro" id="IPR041577">
    <property type="entry name" value="RT_RNaseH_2"/>
</dbReference>